<dbReference type="OrthoDB" id="9801725at2"/>
<dbReference type="Gene3D" id="2.60.120.460">
    <property type="entry name" value="YjbQ-like"/>
    <property type="match status" value="1"/>
</dbReference>
<dbReference type="InterPro" id="IPR035917">
    <property type="entry name" value="YjbQ-like_sf"/>
</dbReference>
<dbReference type="PIRSF" id="PIRSF004681">
    <property type="entry name" value="UCP004681"/>
    <property type="match status" value="1"/>
</dbReference>
<protein>
    <submittedName>
        <fullName evidence="2">Secondary thiamine-phosphate synthase enzyme</fullName>
    </submittedName>
</protein>
<evidence type="ECO:0000313" key="2">
    <source>
        <dbReference type="EMBL" id="SDG48686.1"/>
    </source>
</evidence>
<gene>
    <name evidence="2" type="ORF">SAMN04487974_103159</name>
</gene>
<dbReference type="InterPro" id="IPR001602">
    <property type="entry name" value="UPF0047_YjbQ-like"/>
</dbReference>
<dbReference type="STRING" id="440168.SAMN04487974_103159"/>
<dbReference type="RefSeq" id="WP_090594152.1">
    <property type="nucleotide sequence ID" value="NZ_FNCS01000003.1"/>
</dbReference>
<accession>A0A1G7UMF4</accession>
<evidence type="ECO:0000313" key="3">
    <source>
        <dbReference type="Proteomes" id="UP000199495"/>
    </source>
</evidence>
<dbReference type="Pfam" id="PF01894">
    <property type="entry name" value="YjbQ"/>
    <property type="match status" value="1"/>
</dbReference>
<organism evidence="2 3">
    <name type="scientific">Pelagibacterium luteolum</name>
    <dbReference type="NCBI Taxonomy" id="440168"/>
    <lineage>
        <taxon>Bacteria</taxon>
        <taxon>Pseudomonadati</taxon>
        <taxon>Pseudomonadota</taxon>
        <taxon>Alphaproteobacteria</taxon>
        <taxon>Hyphomicrobiales</taxon>
        <taxon>Devosiaceae</taxon>
        <taxon>Pelagibacterium</taxon>
    </lineage>
</organism>
<dbReference type="PANTHER" id="PTHR30615:SF8">
    <property type="entry name" value="UPF0047 PROTEIN C4A8.02C"/>
    <property type="match status" value="1"/>
</dbReference>
<evidence type="ECO:0000256" key="1">
    <source>
        <dbReference type="ARBA" id="ARBA00005534"/>
    </source>
</evidence>
<dbReference type="NCBIfam" id="TIGR00149">
    <property type="entry name" value="TIGR00149_YjbQ"/>
    <property type="match status" value="1"/>
</dbReference>
<dbReference type="SUPFAM" id="SSF111038">
    <property type="entry name" value="YjbQ-like"/>
    <property type="match status" value="1"/>
</dbReference>
<dbReference type="EMBL" id="FNCS01000003">
    <property type="protein sequence ID" value="SDG48686.1"/>
    <property type="molecule type" value="Genomic_DNA"/>
</dbReference>
<dbReference type="AlphaFoldDB" id="A0A1G7UMF4"/>
<dbReference type="PANTHER" id="PTHR30615">
    <property type="entry name" value="UNCHARACTERIZED PROTEIN YJBQ-RELATED"/>
    <property type="match status" value="1"/>
</dbReference>
<reference evidence="2 3" key="1">
    <citation type="submission" date="2016-10" db="EMBL/GenBank/DDBJ databases">
        <authorList>
            <person name="de Groot N.N."/>
        </authorList>
    </citation>
    <scope>NUCLEOTIDE SEQUENCE [LARGE SCALE GENOMIC DNA]</scope>
    <source>
        <strain evidence="2 3">CGMCC 1.10267</strain>
    </source>
</reference>
<comment type="similarity">
    <text evidence="1">Belongs to the UPF0047 family.</text>
</comment>
<name>A0A1G7UMF4_9HYPH</name>
<keyword evidence="3" id="KW-1185">Reference proteome</keyword>
<dbReference type="Proteomes" id="UP000199495">
    <property type="component" value="Unassembled WGS sequence"/>
</dbReference>
<sequence length="140" mass="15366">MVQTTRAVTVRTRGAGLYEITRELKDTISASGVQSGLVTVFCRHTSCSLLIQENADPDVRADLQEFFSRLAPHGMAWVTHTTEGPDDMPAHIRAALTQTSISIPILNTLAALGTWQGLYLFEHRAAPHERSVIFHVIGEA</sequence>
<proteinExistence type="inferred from homology"/>